<comment type="cofactor">
    <cofactor evidence="1">
        <name>Mo-bis(molybdopterin guanine dinucleotide)</name>
        <dbReference type="ChEBI" id="CHEBI:60539"/>
    </cofactor>
</comment>
<accession>A0A926NJ88</accession>
<keyword evidence="5" id="KW-0560">Oxidoreductase</keyword>
<evidence type="ECO:0000313" key="10">
    <source>
        <dbReference type="Proteomes" id="UP000626844"/>
    </source>
</evidence>
<organism evidence="9 10">
    <name type="scientific">Metabacillus arenae</name>
    <dbReference type="NCBI Taxonomy" id="2771434"/>
    <lineage>
        <taxon>Bacteria</taxon>
        <taxon>Bacillati</taxon>
        <taxon>Bacillota</taxon>
        <taxon>Bacilli</taxon>
        <taxon>Bacillales</taxon>
        <taxon>Bacillaceae</taxon>
        <taxon>Metabacillus</taxon>
    </lineage>
</organism>
<dbReference type="RefSeq" id="WP_191159381.1">
    <property type="nucleotide sequence ID" value="NZ_JACXAI010000022.1"/>
</dbReference>
<keyword evidence="7" id="KW-0411">Iron-sulfur</keyword>
<dbReference type="EMBL" id="JACXAI010000022">
    <property type="protein sequence ID" value="MBD1381780.1"/>
    <property type="molecule type" value="Genomic_DNA"/>
</dbReference>
<dbReference type="InterPro" id="IPR006655">
    <property type="entry name" value="Mopterin_OxRdtase_prok_CS"/>
</dbReference>
<evidence type="ECO:0000256" key="6">
    <source>
        <dbReference type="ARBA" id="ARBA00023004"/>
    </source>
</evidence>
<dbReference type="AlphaFoldDB" id="A0A926NJ88"/>
<dbReference type="InterPro" id="IPR009010">
    <property type="entry name" value="Asp_de-COase-like_dom_sf"/>
</dbReference>
<dbReference type="GO" id="GO:0046872">
    <property type="term" value="F:metal ion binding"/>
    <property type="evidence" value="ECO:0007669"/>
    <property type="project" value="UniProtKB-KW"/>
</dbReference>
<dbReference type="GO" id="GO:0043546">
    <property type="term" value="F:molybdopterin cofactor binding"/>
    <property type="evidence" value="ECO:0007669"/>
    <property type="project" value="InterPro"/>
</dbReference>
<name>A0A926NJ88_9BACI</name>
<evidence type="ECO:0000259" key="8">
    <source>
        <dbReference type="PROSITE" id="PS51669"/>
    </source>
</evidence>
<dbReference type="Gene3D" id="2.20.25.90">
    <property type="entry name" value="ADC-like domains"/>
    <property type="match status" value="1"/>
</dbReference>
<dbReference type="Gene3D" id="2.40.40.20">
    <property type="match status" value="1"/>
</dbReference>
<proteinExistence type="inferred from homology"/>
<reference evidence="9" key="1">
    <citation type="submission" date="2020-09" db="EMBL/GenBank/DDBJ databases">
        <title>A novel bacterium of genus Bacillus, isolated from South China Sea.</title>
        <authorList>
            <person name="Huang H."/>
            <person name="Mo K."/>
            <person name="Hu Y."/>
        </authorList>
    </citation>
    <scope>NUCLEOTIDE SEQUENCE</scope>
    <source>
        <strain evidence="9">IB182487</strain>
    </source>
</reference>
<keyword evidence="4" id="KW-0479">Metal-binding</keyword>
<dbReference type="SUPFAM" id="SSF50692">
    <property type="entry name" value="ADC-like"/>
    <property type="match status" value="1"/>
</dbReference>
<dbReference type="SUPFAM" id="SSF53706">
    <property type="entry name" value="Formate dehydrogenase/DMSO reductase, domains 1-3"/>
    <property type="match status" value="1"/>
</dbReference>
<dbReference type="InterPro" id="IPR006657">
    <property type="entry name" value="MoPterin_dinucl-bd_dom"/>
</dbReference>
<keyword evidence="3" id="KW-0500">Molybdenum</keyword>
<dbReference type="Gene3D" id="3.40.228.10">
    <property type="entry name" value="Dimethylsulfoxide Reductase, domain 2"/>
    <property type="match status" value="1"/>
</dbReference>
<dbReference type="PANTHER" id="PTHR43742:SF6">
    <property type="entry name" value="OXIDOREDUCTASE YYAE-RELATED"/>
    <property type="match status" value="1"/>
</dbReference>
<keyword evidence="10" id="KW-1185">Reference proteome</keyword>
<keyword evidence="6" id="KW-0408">Iron</keyword>
<comment type="similarity">
    <text evidence="2">Belongs to the prokaryotic molybdopterin-containing oxidoreductase family.</text>
</comment>
<feature type="domain" description="4Fe-4S Mo/W bis-MGD-type" evidence="8">
    <location>
        <begin position="3"/>
        <end position="61"/>
    </location>
</feature>
<dbReference type="InterPro" id="IPR050612">
    <property type="entry name" value="Prok_Mopterin_Oxidored"/>
</dbReference>
<evidence type="ECO:0000256" key="3">
    <source>
        <dbReference type="ARBA" id="ARBA00022505"/>
    </source>
</evidence>
<dbReference type="SMART" id="SM00926">
    <property type="entry name" value="Molybdop_Fe4S4"/>
    <property type="match status" value="1"/>
</dbReference>
<dbReference type="PANTHER" id="PTHR43742">
    <property type="entry name" value="TRIMETHYLAMINE-N-OXIDE REDUCTASE"/>
    <property type="match status" value="1"/>
</dbReference>
<evidence type="ECO:0000256" key="5">
    <source>
        <dbReference type="ARBA" id="ARBA00023002"/>
    </source>
</evidence>
<protein>
    <submittedName>
        <fullName evidence="9">Molybdopterin-dependent oxidoreductase</fullName>
    </submittedName>
</protein>
<evidence type="ECO:0000256" key="7">
    <source>
        <dbReference type="ARBA" id="ARBA00023014"/>
    </source>
</evidence>
<dbReference type="InterPro" id="IPR006656">
    <property type="entry name" value="Mopterin_OxRdtase"/>
</dbReference>
<dbReference type="InterPro" id="IPR006963">
    <property type="entry name" value="Mopterin_OxRdtase_4Fe-4S_dom"/>
</dbReference>
<dbReference type="PROSITE" id="PS51669">
    <property type="entry name" value="4FE4S_MOW_BIS_MGD"/>
    <property type="match status" value="1"/>
</dbReference>
<dbReference type="Gene3D" id="3.40.50.740">
    <property type="match status" value="1"/>
</dbReference>
<dbReference type="GO" id="GO:0051536">
    <property type="term" value="F:iron-sulfur cluster binding"/>
    <property type="evidence" value="ECO:0007669"/>
    <property type="project" value="UniProtKB-KW"/>
</dbReference>
<evidence type="ECO:0000256" key="2">
    <source>
        <dbReference type="ARBA" id="ARBA00010312"/>
    </source>
</evidence>
<dbReference type="Pfam" id="PF04879">
    <property type="entry name" value="Molybdop_Fe4S4"/>
    <property type="match status" value="1"/>
</dbReference>
<sequence>MQSQVHYTSCAHDCGGKCPLEVKVENGKAISISGRKALNKKLNIVPCGRGLSYLKRLYHPERLTTPLLRVGERGQGQFKPISWEEAIKIITYHLGETLAKHGAGSIIDLSRTGAVSAVLHECRKMTGRFLNLLGGRLEVKGSYSFGAAETASNEVFGTKHTAHEYSDLLNSKLILLWGHNPAVTKFGSDFISYLQQARRKGIKIICIDPRKTETTRLADEWIPIKPGTDVAVLLAMAFVMIKEDLWDRDFVNQFTVGFESFRSNVQGEEDGVTKTPIWASEISGVPEEKIIELARLYATTKPATMQSGRGAQRSAQGEHFTRATATLATMTGNVGKMGGNSGGCGYGIGPHGFGLPVPENPVDVSVRITNWPEAIAQGVAGGFPTDIHMGYCVGGNLVHQTSNINRTIEAMRKLDFFVVHEQFLTLTARQADLVLPATTFMERNDIQTPWAGHGNFILYQQKVVEPPSGVRSDFEILRALADQFGKGEEFDNKGEEGWLRHFADQFGVPDFEEFQRSGIYELPNPLSIPFKKQVEEGVPFPTPSGKIQISSPYLADRGLPVCAVYQKNPEGVEDPQRAEFPLQLLCPKQAKTTNSILSEIESPPMLAMHPDDANTFNVGNKEWVRISNHRGAVRAQVRVTDQIVSGAVSLDNGYYALSEEGEVVGAVNVLTSERPTEWGDNITYHTCLVKVEKAV</sequence>
<dbReference type="Pfam" id="PF01568">
    <property type="entry name" value="Molydop_binding"/>
    <property type="match status" value="1"/>
</dbReference>
<dbReference type="PROSITE" id="PS00490">
    <property type="entry name" value="MOLYBDOPTERIN_PROK_2"/>
    <property type="match status" value="1"/>
</dbReference>
<dbReference type="Pfam" id="PF00384">
    <property type="entry name" value="Molybdopterin"/>
    <property type="match status" value="1"/>
</dbReference>
<comment type="caution">
    <text evidence="9">The sequence shown here is derived from an EMBL/GenBank/DDBJ whole genome shotgun (WGS) entry which is preliminary data.</text>
</comment>
<dbReference type="Gene3D" id="3.30.2070.10">
    <property type="entry name" value="Formate dehydrogenase/DMSO reductase"/>
    <property type="match status" value="1"/>
</dbReference>
<dbReference type="GO" id="GO:0016491">
    <property type="term" value="F:oxidoreductase activity"/>
    <property type="evidence" value="ECO:0007669"/>
    <property type="project" value="UniProtKB-KW"/>
</dbReference>
<evidence type="ECO:0000313" key="9">
    <source>
        <dbReference type="EMBL" id="MBD1381780.1"/>
    </source>
</evidence>
<evidence type="ECO:0000256" key="1">
    <source>
        <dbReference type="ARBA" id="ARBA00001942"/>
    </source>
</evidence>
<evidence type="ECO:0000256" key="4">
    <source>
        <dbReference type="ARBA" id="ARBA00022723"/>
    </source>
</evidence>
<gene>
    <name evidence="9" type="ORF">IC621_16225</name>
</gene>
<dbReference type="Proteomes" id="UP000626844">
    <property type="component" value="Unassembled WGS sequence"/>
</dbReference>